<accession>A0A163GWR7</accession>
<keyword evidence="2" id="KW-0808">Transferase</keyword>
<proteinExistence type="predicted"/>
<dbReference type="SUPFAM" id="SSF53448">
    <property type="entry name" value="Nucleotide-diphospho-sugar transferases"/>
    <property type="match status" value="1"/>
</dbReference>
<dbReference type="InterPro" id="IPR029044">
    <property type="entry name" value="Nucleotide-diphossugar_trans"/>
</dbReference>
<comment type="caution">
    <text evidence="2">The sequence shown here is derived from an EMBL/GenBank/DDBJ whole genome shotgun (WGS) entry which is preliminary data.</text>
</comment>
<dbReference type="CDD" id="cd00761">
    <property type="entry name" value="Glyco_tranf_GTA_type"/>
    <property type="match status" value="1"/>
</dbReference>
<feature type="domain" description="Glycosyltransferase 2-like" evidence="1">
    <location>
        <begin position="6"/>
        <end position="166"/>
    </location>
</feature>
<keyword evidence="3" id="KW-1185">Reference proteome</keyword>
<dbReference type="STRING" id="59843.A3958_04155"/>
<name>A0A163GWR7_9BACL</name>
<dbReference type="EMBL" id="LWMH01000001">
    <property type="protein sequence ID" value="KZS45191.1"/>
    <property type="molecule type" value="Genomic_DNA"/>
</dbReference>
<dbReference type="Gene3D" id="3.90.550.10">
    <property type="entry name" value="Spore Coat Polysaccharide Biosynthesis Protein SpsA, Chain A"/>
    <property type="match status" value="1"/>
</dbReference>
<organism evidence="2 3">
    <name type="scientific">Paenibacillus glucanolyticus</name>
    <dbReference type="NCBI Taxonomy" id="59843"/>
    <lineage>
        <taxon>Bacteria</taxon>
        <taxon>Bacillati</taxon>
        <taxon>Bacillota</taxon>
        <taxon>Bacilli</taxon>
        <taxon>Bacillales</taxon>
        <taxon>Paenibacillaceae</taxon>
        <taxon>Paenibacillus</taxon>
    </lineage>
</organism>
<evidence type="ECO:0000259" key="1">
    <source>
        <dbReference type="Pfam" id="PF00535"/>
    </source>
</evidence>
<dbReference type="InterPro" id="IPR001173">
    <property type="entry name" value="Glyco_trans_2-like"/>
</dbReference>
<dbReference type="AlphaFoldDB" id="A0A163GWR7"/>
<dbReference type="OrthoDB" id="9785185at2"/>
<evidence type="ECO:0000313" key="3">
    <source>
        <dbReference type="Proteomes" id="UP000076796"/>
    </source>
</evidence>
<dbReference type="GO" id="GO:0016740">
    <property type="term" value="F:transferase activity"/>
    <property type="evidence" value="ECO:0007669"/>
    <property type="project" value="UniProtKB-KW"/>
</dbReference>
<protein>
    <submittedName>
        <fullName evidence="2">Glycosyl transferase</fullName>
    </submittedName>
</protein>
<dbReference type="Proteomes" id="UP000076796">
    <property type="component" value="Unassembled WGS sequence"/>
</dbReference>
<dbReference type="Pfam" id="PF00535">
    <property type="entry name" value="Glycos_transf_2"/>
    <property type="match status" value="1"/>
</dbReference>
<evidence type="ECO:0000313" key="2">
    <source>
        <dbReference type="EMBL" id="KZS45191.1"/>
    </source>
</evidence>
<sequence>MVDLGIVMPLYKQKPEFLKAALHSVLNQTIQQFKMVIVIDGAPEMEPLVQSLVGNDSRVNTVSYAINQGVPHALNTGFAELFKDRRIQFLTWVSSDNIYGPHFLEVLRAALLKGPVELGLVYSSFQSIDNDNKPLNDEVALSALRKYQGKPKEALLDSSIVGVSFMYKSCYAKKVPGGYSLAPVEDYDYWLKLTDYCDIKYIPVELMEYRVDSTFSVSAQLKTTDAHRKWRYAYHLARHDARRRRGIAPEISILLPLREVSEETIDRIENLYEQVFSNYICYVLDLSSDQHVSAALKQIPHPCSVYATYPNWEKDVAVLATVRSLHTPFTMLLDLKGFQNVMDLQILINQLHKSGHNIWSTYYTDNHAVIGYRTVDLIKPVLSNELFRTNNLVHLLEERVKHVGDPS</sequence>
<reference evidence="2" key="1">
    <citation type="journal article" date="2016" name="Genome Announc.">
        <title>Draft genomes of two strains of Paenibacillus glucanolyticus with capability to degrade lignocellulose.</title>
        <authorList>
            <person name="Mathews S.L."/>
            <person name="Pawlak J."/>
            <person name="Grunden A.M."/>
        </authorList>
    </citation>
    <scope>NUCLEOTIDE SEQUENCE [LARGE SCALE GENOMIC DNA]</scope>
    <source>
        <strain evidence="2">SLM1</strain>
    </source>
</reference>
<gene>
    <name evidence="2" type="ORF">AWU65_04200</name>
</gene>